<protein>
    <recommendedName>
        <fullName evidence="1">Integrase catalytic domain-containing protein</fullName>
    </recommendedName>
</protein>
<dbReference type="GO" id="GO:0015074">
    <property type="term" value="P:DNA integration"/>
    <property type="evidence" value="ECO:0007669"/>
    <property type="project" value="InterPro"/>
</dbReference>
<organism evidence="2 3">
    <name type="scientific">Candidatus Magasanikbacteria bacterium CG_4_10_14_0_2_um_filter_37_12</name>
    <dbReference type="NCBI Taxonomy" id="1974637"/>
    <lineage>
        <taxon>Bacteria</taxon>
        <taxon>Candidatus Magasanikiibacteriota</taxon>
    </lineage>
</organism>
<proteinExistence type="predicted"/>
<dbReference type="SUPFAM" id="SSF53098">
    <property type="entry name" value="Ribonuclease H-like"/>
    <property type="match status" value="1"/>
</dbReference>
<evidence type="ECO:0000259" key="1">
    <source>
        <dbReference type="PROSITE" id="PS50994"/>
    </source>
</evidence>
<dbReference type="PANTHER" id="PTHR35004:SF7">
    <property type="entry name" value="INTEGRASE PROTEIN"/>
    <property type="match status" value="1"/>
</dbReference>
<dbReference type="PANTHER" id="PTHR35004">
    <property type="entry name" value="TRANSPOSASE RV3428C-RELATED"/>
    <property type="match status" value="1"/>
</dbReference>
<dbReference type="InterPro" id="IPR012337">
    <property type="entry name" value="RNaseH-like_sf"/>
</dbReference>
<dbReference type="InterPro" id="IPR047797">
    <property type="entry name" value="ISNCY_transpos"/>
</dbReference>
<dbReference type="GO" id="GO:0003676">
    <property type="term" value="F:nucleic acid binding"/>
    <property type="evidence" value="ECO:0007669"/>
    <property type="project" value="InterPro"/>
</dbReference>
<name>A0A2M7V992_9BACT</name>
<dbReference type="InterPro" id="IPR036397">
    <property type="entry name" value="RNaseH_sf"/>
</dbReference>
<dbReference type="NCBIfam" id="NF033594">
    <property type="entry name" value="transpos_ISNCY_2"/>
    <property type="match status" value="1"/>
</dbReference>
<dbReference type="Proteomes" id="UP000228568">
    <property type="component" value="Unassembled WGS sequence"/>
</dbReference>
<dbReference type="AlphaFoldDB" id="A0A2M7V992"/>
<dbReference type="InterPro" id="IPR001584">
    <property type="entry name" value="Integrase_cat-core"/>
</dbReference>
<accession>A0A2M7V992</accession>
<reference evidence="3" key="1">
    <citation type="submission" date="2017-09" db="EMBL/GenBank/DDBJ databases">
        <title>Depth-based differentiation of microbial function through sediment-hosted aquifers and enrichment of novel symbionts in the deep terrestrial subsurface.</title>
        <authorList>
            <person name="Probst A.J."/>
            <person name="Ladd B."/>
            <person name="Jarett J.K."/>
            <person name="Geller-Mcgrath D.E."/>
            <person name="Sieber C.M.K."/>
            <person name="Emerson J.B."/>
            <person name="Anantharaman K."/>
            <person name="Thomas B.C."/>
            <person name="Malmstrom R."/>
            <person name="Stieglmeier M."/>
            <person name="Klingl A."/>
            <person name="Woyke T."/>
            <person name="Ryan C.M."/>
            <person name="Banfield J.F."/>
        </authorList>
    </citation>
    <scope>NUCLEOTIDE SEQUENCE [LARGE SCALE GENOMIC DNA]</scope>
</reference>
<comment type="caution">
    <text evidence="2">The sequence shown here is derived from an EMBL/GenBank/DDBJ whole genome shotgun (WGS) entry which is preliminary data.</text>
</comment>
<sequence>MTIEFTMTQKQLDRYDIIKRLIRKEINGTKASNLLSLSIRQTKRLKVAVLQFGPSALQHGNKGKTSHNSTSSQEKDRINKLLHQHYHDFGPTFASEKLEENHKIKKSPETICQIMINEGLWKPKNKKKKIKYRCWRQRRDCYGEMLQFDGSYEHWFEDRCGSGEVCLLATIDDATGQVVKAKFDEHEGVMPVMAFWQEYIEENGKPRSIYLDKFSTYSMNHKLAKENSDTLTQFQRSLEELHIGEILAHSPQAKGRVERLFKTLQDRLIKELRLANISTIKEANKFLKTYLPRYNTKFAVKPYSKSNLHKQLTKTEKNKLTGILSRQTQRTLRNDYTFSFKNQWFQITKQQSVNVYPKNRVIVEERTDDTIKIRLRDKYLNYKTLSTRPLRQKDKNKQNWVIPKKTQEEINQSKAHKPADNHPWKQRSYLRVVVKQKEPSMTF</sequence>
<dbReference type="PROSITE" id="PS50994">
    <property type="entry name" value="INTEGRASE"/>
    <property type="match status" value="1"/>
</dbReference>
<dbReference type="EMBL" id="PFPK01000013">
    <property type="protein sequence ID" value="PIZ95382.1"/>
    <property type="molecule type" value="Genomic_DNA"/>
</dbReference>
<gene>
    <name evidence="2" type="ORF">COX81_00945</name>
</gene>
<evidence type="ECO:0000313" key="3">
    <source>
        <dbReference type="Proteomes" id="UP000228568"/>
    </source>
</evidence>
<dbReference type="Gene3D" id="3.30.420.10">
    <property type="entry name" value="Ribonuclease H-like superfamily/Ribonuclease H"/>
    <property type="match status" value="1"/>
</dbReference>
<feature type="domain" description="Integrase catalytic" evidence="1">
    <location>
        <begin position="136"/>
        <end position="324"/>
    </location>
</feature>
<evidence type="ECO:0000313" key="2">
    <source>
        <dbReference type="EMBL" id="PIZ95382.1"/>
    </source>
</evidence>